<sequence length="40" mass="4299">MIVFGDEPVAHQAAELKVQSGMRPSWTGVLTGWQGSEIGQ</sequence>
<reference evidence="1" key="1">
    <citation type="submission" date="2015-05" db="EMBL/GenBank/DDBJ databases">
        <title>Permanent draft genome of Rhodopirellula islandicus K833.</title>
        <authorList>
            <person name="Kizina J."/>
            <person name="Richter M."/>
            <person name="Glockner F.O."/>
            <person name="Harder J."/>
        </authorList>
    </citation>
    <scope>NUCLEOTIDE SEQUENCE [LARGE SCALE GENOMIC DNA]</scope>
    <source>
        <strain evidence="1">K833</strain>
    </source>
</reference>
<dbReference type="Proteomes" id="UP000036367">
    <property type="component" value="Unassembled WGS sequence"/>
</dbReference>
<proteinExistence type="predicted"/>
<organism evidence="1 2">
    <name type="scientific">Rhodopirellula islandica</name>
    <dbReference type="NCBI Taxonomy" id="595434"/>
    <lineage>
        <taxon>Bacteria</taxon>
        <taxon>Pseudomonadati</taxon>
        <taxon>Planctomycetota</taxon>
        <taxon>Planctomycetia</taxon>
        <taxon>Pirellulales</taxon>
        <taxon>Pirellulaceae</taxon>
        <taxon>Rhodopirellula</taxon>
    </lineage>
</organism>
<comment type="caution">
    <text evidence="1">The sequence shown here is derived from an EMBL/GenBank/DDBJ whole genome shotgun (WGS) entry which is preliminary data.</text>
</comment>
<dbReference type="EMBL" id="LECT01000017">
    <property type="protein sequence ID" value="KLU05564.1"/>
    <property type="molecule type" value="Genomic_DNA"/>
</dbReference>
<accession>A0A0J1EJ51</accession>
<keyword evidence="2" id="KW-1185">Reference proteome</keyword>
<gene>
    <name evidence="1" type="ORF">RISK_002196</name>
</gene>
<evidence type="ECO:0000313" key="1">
    <source>
        <dbReference type="EMBL" id="KLU05564.1"/>
    </source>
</evidence>
<protein>
    <submittedName>
        <fullName evidence="1">Uncharacterized protein</fullName>
    </submittedName>
</protein>
<dbReference type="AlphaFoldDB" id="A0A0J1EJ51"/>
<evidence type="ECO:0000313" key="2">
    <source>
        <dbReference type="Proteomes" id="UP000036367"/>
    </source>
</evidence>
<name>A0A0J1EJ51_RHOIS</name>